<feature type="region of interest" description="Disordered" evidence="1">
    <location>
        <begin position="71"/>
        <end position="102"/>
    </location>
</feature>
<dbReference type="EnsemblMetazoa" id="XM_030994087">
    <property type="protein sequence ID" value="XP_030849947"/>
    <property type="gene ID" value="LOC100889690"/>
</dbReference>
<dbReference type="InParanoid" id="A0A7M7PE59"/>
<dbReference type="GeneID" id="100889690"/>
<name>A0A7M7PE59_STRPU</name>
<reference evidence="2" key="2">
    <citation type="submission" date="2021-01" db="UniProtKB">
        <authorList>
            <consortium name="EnsemblMetazoa"/>
        </authorList>
    </citation>
    <scope>IDENTIFICATION</scope>
</reference>
<reference evidence="3" key="1">
    <citation type="submission" date="2015-02" db="EMBL/GenBank/DDBJ databases">
        <title>Genome sequencing for Strongylocentrotus purpuratus.</title>
        <authorList>
            <person name="Murali S."/>
            <person name="Liu Y."/>
            <person name="Vee V."/>
            <person name="English A."/>
            <person name="Wang M."/>
            <person name="Skinner E."/>
            <person name="Han Y."/>
            <person name="Muzny D.M."/>
            <person name="Worley K.C."/>
            <person name="Gibbs R.A."/>
        </authorList>
    </citation>
    <scope>NUCLEOTIDE SEQUENCE</scope>
</reference>
<evidence type="ECO:0000313" key="2">
    <source>
        <dbReference type="EnsemblMetazoa" id="XP_030849947"/>
    </source>
</evidence>
<dbReference type="Pfam" id="PF15299">
    <property type="entry name" value="ALS2CR8"/>
    <property type="match status" value="1"/>
</dbReference>
<dbReference type="KEGG" id="spu:100889690"/>
<feature type="compositionally biased region" description="Low complexity" evidence="1">
    <location>
        <begin position="10"/>
        <end position="21"/>
    </location>
</feature>
<proteinExistence type="predicted"/>
<dbReference type="GO" id="GO:0003700">
    <property type="term" value="F:DNA-binding transcription factor activity"/>
    <property type="evidence" value="ECO:0007669"/>
    <property type="project" value="InterPro"/>
</dbReference>
<dbReference type="InterPro" id="IPR029309">
    <property type="entry name" value="CaRF"/>
</dbReference>
<dbReference type="PANTHER" id="PTHR47456:SF1">
    <property type="entry name" value="PHD-TYPE DOMAIN-CONTAINING PROTEIN"/>
    <property type="match status" value="1"/>
</dbReference>
<dbReference type="OrthoDB" id="5978656at2759"/>
<dbReference type="PANTHER" id="PTHR47456">
    <property type="entry name" value="PHD-TYPE DOMAIN-CONTAINING PROTEIN"/>
    <property type="match status" value="1"/>
</dbReference>
<dbReference type="Proteomes" id="UP000007110">
    <property type="component" value="Unassembled WGS sequence"/>
</dbReference>
<protein>
    <submittedName>
        <fullName evidence="2">Uncharacterized protein</fullName>
    </submittedName>
</protein>
<sequence>MSTGIRGNLATSTSTSSTSASGPSLLWTPVDSEDKSLRGFVRSFDEVTAIIKSFEVASSFTYVKEYDRCHAHGHDDDDDDDDPARPSGGPSVSTAKQQKVRFQDIRDSVIPEDGVPFLTERTISYACMFGRDKNAARKKRGEEERAKHLSGDHPTKKYYKKIMESKKKGCTAGIHVKQVSRFIDYKDCNSKWSKRKASEEIRLARLRGETLASERRFYIRLPSHEDHQKTHSVGEVSFAMEACTPEPVQAVVGEKRDFGSFHSSNVQELVEAAEDSYLPPSFPFEVPAFTHCKDLTFGEEARRKHFLLEDCTFLNHGAFGATLKDALDVAQQWQRYIERQPLRFLTGRSFHIWLTLPGDWPNL</sequence>
<evidence type="ECO:0000313" key="3">
    <source>
        <dbReference type="Proteomes" id="UP000007110"/>
    </source>
</evidence>
<accession>A0A7M7PE59</accession>
<keyword evidence="3" id="KW-1185">Reference proteome</keyword>
<organism evidence="2 3">
    <name type="scientific">Strongylocentrotus purpuratus</name>
    <name type="common">Purple sea urchin</name>
    <dbReference type="NCBI Taxonomy" id="7668"/>
    <lineage>
        <taxon>Eukaryota</taxon>
        <taxon>Metazoa</taxon>
        <taxon>Echinodermata</taxon>
        <taxon>Eleutherozoa</taxon>
        <taxon>Echinozoa</taxon>
        <taxon>Echinoidea</taxon>
        <taxon>Euechinoidea</taxon>
        <taxon>Echinacea</taxon>
        <taxon>Camarodonta</taxon>
        <taxon>Echinidea</taxon>
        <taxon>Strongylocentrotidae</taxon>
        <taxon>Strongylocentrotus</taxon>
    </lineage>
</organism>
<feature type="region of interest" description="Disordered" evidence="1">
    <location>
        <begin position="1"/>
        <end position="28"/>
    </location>
</feature>
<dbReference type="AlphaFoldDB" id="A0A7M7PE59"/>
<evidence type="ECO:0000256" key="1">
    <source>
        <dbReference type="SAM" id="MobiDB-lite"/>
    </source>
</evidence>
<dbReference type="RefSeq" id="XP_030849947.1">
    <property type="nucleotide sequence ID" value="XM_030994087.1"/>
</dbReference>